<dbReference type="Proteomes" id="UP001382904">
    <property type="component" value="Unassembled WGS sequence"/>
</dbReference>
<gene>
    <name evidence="6" type="ORF">WKI68_07720</name>
</gene>
<dbReference type="PANTHER" id="PTHR43775">
    <property type="entry name" value="FATTY ACID SYNTHASE"/>
    <property type="match status" value="1"/>
</dbReference>
<evidence type="ECO:0000256" key="3">
    <source>
        <dbReference type="ARBA" id="ARBA00023315"/>
    </source>
</evidence>
<dbReference type="InterPro" id="IPR014030">
    <property type="entry name" value="Ketoacyl_synth_N"/>
</dbReference>
<dbReference type="InterPro" id="IPR014031">
    <property type="entry name" value="Ketoacyl_synth_C"/>
</dbReference>
<comment type="similarity">
    <text evidence="4">Belongs to the thiolase-like superfamily. Beta-ketoacyl-ACP synthases family.</text>
</comment>
<dbReference type="PROSITE" id="PS52004">
    <property type="entry name" value="KS3_2"/>
    <property type="match status" value="1"/>
</dbReference>
<dbReference type="SMART" id="SM00825">
    <property type="entry name" value="PKS_KS"/>
    <property type="match status" value="1"/>
</dbReference>
<evidence type="ECO:0000313" key="6">
    <source>
        <dbReference type="EMBL" id="MEJ8641393.1"/>
    </source>
</evidence>
<name>A0ABU8U2F0_9ACTN</name>
<dbReference type="SUPFAM" id="SSF53901">
    <property type="entry name" value="Thiolase-like"/>
    <property type="match status" value="1"/>
</dbReference>
<evidence type="ECO:0000256" key="1">
    <source>
        <dbReference type="ARBA" id="ARBA00022679"/>
    </source>
</evidence>
<accession>A0ABU8U2F0</accession>
<protein>
    <submittedName>
        <fullName evidence="6">Polyketide synthase</fullName>
    </submittedName>
</protein>
<comment type="caution">
    <text evidence="6">The sequence shown here is derived from an EMBL/GenBank/DDBJ whole genome shotgun (WGS) entry which is preliminary data.</text>
</comment>
<dbReference type="Gene3D" id="3.40.47.10">
    <property type="match status" value="1"/>
</dbReference>
<dbReference type="PANTHER" id="PTHR43775:SF51">
    <property type="entry name" value="INACTIVE PHENOLPHTHIOCEROL SYNTHESIS POLYKETIDE SYNTHASE TYPE I PKS1-RELATED"/>
    <property type="match status" value="1"/>
</dbReference>
<reference evidence="6 7" key="1">
    <citation type="submission" date="2024-03" db="EMBL/GenBank/DDBJ databases">
        <title>Novel Streptomyces species of biotechnological and ecological value are a feature of Machair soil.</title>
        <authorList>
            <person name="Prole J.R."/>
            <person name="Goodfellow M."/>
            <person name="Allenby N."/>
            <person name="Ward A.C."/>
        </authorList>
    </citation>
    <scope>NUCLEOTIDE SEQUENCE [LARGE SCALE GENOMIC DNA]</scope>
    <source>
        <strain evidence="6 7">MS1.HAVA.3</strain>
    </source>
</reference>
<feature type="domain" description="Ketosynthase family 3 (KS3)" evidence="5">
    <location>
        <begin position="12"/>
        <end position="445"/>
    </location>
</feature>
<keyword evidence="1 4" id="KW-0808">Transferase</keyword>
<dbReference type="InterPro" id="IPR020841">
    <property type="entry name" value="PKS_Beta-ketoAc_synthase_dom"/>
</dbReference>
<dbReference type="Pfam" id="PF00109">
    <property type="entry name" value="ketoacyl-synt"/>
    <property type="match status" value="1"/>
</dbReference>
<keyword evidence="2" id="KW-0511">Multifunctional enzyme</keyword>
<dbReference type="PROSITE" id="PS00606">
    <property type="entry name" value="KS3_1"/>
    <property type="match status" value="1"/>
</dbReference>
<keyword evidence="3" id="KW-0012">Acyltransferase</keyword>
<keyword evidence="7" id="KW-1185">Reference proteome</keyword>
<evidence type="ECO:0000256" key="4">
    <source>
        <dbReference type="RuleBase" id="RU003694"/>
    </source>
</evidence>
<organism evidence="6 7">
    <name type="scientific">Streptomyces caledonius</name>
    <dbReference type="NCBI Taxonomy" id="3134107"/>
    <lineage>
        <taxon>Bacteria</taxon>
        <taxon>Bacillati</taxon>
        <taxon>Actinomycetota</taxon>
        <taxon>Actinomycetes</taxon>
        <taxon>Kitasatosporales</taxon>
        <taxon>Streptomycetaceae</taxon>
        <taxon>Streptomyces</taxon>
    </lineage>
</organism>
<evidence type="ECO:0000259" key="5">
    <source>
        <dbReference type="PROSITE" id="PS52004"/>
    </source>
</evidence>
<dbReference type="InterPro" id="IPR016039">
    <property type="entry name" value="Thiolase-like"/>
</dbReference>
<evidence type="ECO:0000256" key="2">
    <source>
        <dbReference type="ARBA" id="ARBA00023268"/>
    </source>
</evidence>
<dbReference type="InterPro" id="IPR018201">
    <property type="entry name" value="Ketoacyl_synth_AS"/>
</dbReference>
<evidence type="ECO:0000313" key="7">
    <source>
        <dbReference type="Proteomes" id="UP001382904"/>
    </source>
</evidence>
<proteinExistence type="inferred from homology"/>
<dbReference type="Pfam" id="PF02801">
    <property type="entry name" value="Ketoacyl-synt_C"/>
    <property type="match status" value="1"/>
</dbReference>
<dbReference type="EMBL" id="JBBKAM010000002">
    <property type="protein sequence ID" value="MEJ8641393.1"/>
    <property type="molecule type" value="Genomic_DNA"/>
</dbReference>
<dbReference type="InterPro" id="IPR050091">
    <property type="entry name" value="PKS_NRPS_Biosynth_Enz"/>
</dbReference>
<dbReference type="CDD" id="cd00833">
    <property type="entry name" value="PKS"/>
    <property type="match status" value="1"/>
</dbReference>
<sequence length="445" mass="46497">MSEQRRERGPRPTDAAIVGMGAVFPGAADLAAYRRNLLAGTDSIGEVPPGRWDPEVYYDPEGAAGPAVGDRFYCRRGGFVDGLAAFDPTRFGIMPAAVEGAEPDQMLALHATAEAIADAGGEARLPADRSRIGVVLGRGGFMGVATARLDQRVRTAHQLAQTLRELAPELGERRIAAVRSAFQDALGPERPDASIGLVPSFTAARTANRLDFRGPAYTLDAACASSLLAVDQAVGLLASGRCDAVVAGAVHHCHIATLWSVFTQLRALSPSERIRPFDRRADGTLLSEGTGVVLLKRLADAERDGDRVYAVIRGTGVAGDGRAASLMSPLVAGQVRALERAWQEAGLDPRAPGALGLLEAHGTGTPVGDTAELDTLAQVFGPAEPGGSGRGIGFGSVKSMLGHTMQASGMAGLIKAALAVHEGCCPRRCTWRSRTRTWPGPGCGR</sequence>